<dbReference type="PANTHER" id="PTHR16138">
    <property type="entry name" value="MYCOPHENOLIC ACID ACYL-GLUCURONIDE ESTERASE, MITOCHONDRIAL"/>
    <property type="match status" value="1"/>
</dbReference>
<dbReference type="RefSeq" id="WP_019461432.1">
    <property type="nucleotide sequence ID" value="NZ_AP031462.1"/>
</dbReference>
<dbReference type="EMBL" id="UGVN01000001">
    <property type="protein sequence ID" value="SUE41314.1"/>
    <property type="molecule type" value="Genomic_DNA"/>
</dbReference>
<organism evidence="3 5">
    <name type="scientific">Roseomonas mucosa</name>
    <dbReference type="NCBI Taxonomy" id="207340"/>
    <lineage>
        <taxon>Bacteria</taxon>
        <taxon>Pseudomonadati</taxon>
        <taxon>Pseudomonadota</taxon>
        <taxon>Alphaproteobacteria</taxon>
        <taxon>Acetobacterales</taxon>
        <taxon>Roseomonadaceae</taxon>
        <taxon>Roseomonas</taxon>
    </lineage>
</organism>
<dbReference type="STRING" id="207340.APZ41_012535"/>
<dbReference type="AlphaFoldDB" id="A0A1S8D4R0"/>
<evidence type="ECO:0000313" key="3">
    <source>
        <dbReference type="EMBL" id="ONH82817.1"/>
    </source>
</evidence>
<keyword evidence="1 3" id="KW-0378">Hydrolase</keyword>
<gene>
    <name evidence="3" type="ORF">APZ41_012535</name>
    <name evidence="4" type="ORF">NCTC13291_02895</name>
</gene>
<evidence type="ECO:0000313" key="5">
    <source>
        <dbReference type="Proteomes" id="UP000054844"/>
    </source>
</evidence>
<evidence type="ECO:0000259" key="2">
    <source>
        <dbReference type="Pfam" id="PF12146"/>
    </source>
</evidence>
<dbReference type="GO" id="GO:0016787">
    <property type="term" value="F:hydrolase activity"/>
    <property type="evidence" value="ECO:0007669"/>
    <property type="project" value="UniProtKB-KW"/>
</dbReference>
<dbReference type="EMBL" id="LLWF02000040">
    <property type="protein sequence ID" value="ONH82817.1"/>
    <property type="molecule type" value="Genomic_DNA"/>
</dbReference>
<reference evidence="4 6" key="2">
    <citation type="submission" date="2018-06" db="EMBL/GenBank/DDBJ databases">
        <authorList>
            <consortium name="Pathogen Informatics"/>
            <person name="Doyle S."/>
        </authorList>
    </citation>
    <scope>NUCLEOTIDE SEQUENCE [LARGE SCALE GENOMIC DNA]</scope>
    <source>
        <strain evidence="4 6">NCTC13291</strain>
    </source>
</reference>
<evidence type="ECO:0000313" key="4">
    <source>
        <dbReference type="EMBL" id="SUE41314.1"/>
    </source>
</evidence>
<dbReference type="Proteomes" id="UP000054844">
    <property type="component" value="Unassembled WGS sequence"/>
</dbReference>
<dbReference type="GO" id="GO:0016740">
    <property type="term" value="F:transferase activity"/>
    <property type="evidence" value="ECO:0007669"/>
    <property type="project" value="UniProtKB-KW"/>
</dbReference>
<dbReference type="InterPro" id="IPR052382">
    <property type="entry name" value="ABHD10_acyl-thioesterase"/>
</dbReference>
<dbReference type="InterPro" id="IPR029058">
    <property type="entry name" value="AB_hydrolase_fold"/>
</dbReference>
<accession>A0A1S8D4R0</accession>
<protein>
    <submittedName>
        <fullName evidence="4">Acetoin dehydrogenase E2 subunit dihydrolipoyllysine-residue acetyltransferase</fullName>
    </submittedName>
    <submittedName>
        <fullName evidence="3">Alpha/beta hydrolase</fullName>
    </submittedName>
</protein>
<sequence length="254" mass="27750">MMEEFGRLDRGDGVELAWAALRGTGPTVVFLGGYRSDMEGTKALYLRERCSERGQAFLRLDYSGHGSSGGRFEDGTITRWTADAAAVIDARAPEEPLILVGSSMGGWIALLLARLWGEERVHGVLGIAAAPDFTEVLIPDELTEEDRLALARDGVTYRPSDYGDPMPFTAALLEDGRNNLLLGRPLGYTNPVKLLQGMRDAEVPWRHALRIVEAVEGPAVSLTLVKDGDHRLSRPADLALLWRSLNGLLRPEGT</sequence>
<evidence type="ECO:0000313" key="6">
    <source>
        <dbReference type="Proteomes" id="UP000254919"/>
    </source>
</evidence>
<dbReference type="InterPro" id="IPR022742">
    <property type="entry name" value="Hydrolase_4"/>
</dbReference>
<evidence type="ECO:0000256" key="1">
    <source>
        <dbReference type="ARBA" id="ARBA00022801"/>
    </source>
</evidence>
<dbReference type="Gene3D" id="3.40.50.1820">
    <property type="entry name" value="alpha/beta hydrolase"/>
    <property type="match status" value="1"/>
</dbReference>
<dbReference type="PANTHER" id="PTHR16138:SF7">
    <property type="entry name" value="PALMITOYL-PROTEIN THIOESTERASE ABHD10, MITOCHONDRIAL"/>
    <property type="match status" value="1"/>
</dbReference>
<dbReference type="GeneID" id="99633935"/>
<keyword evidence="5" id="KW-1185">Reference proteome</keyword>
<keyword evidence="4" id="KW-0808">Transferase</keyword>
<name>A0A1S8D4R0_9PROT</name>
<reference evidence="3 5" key="1">
    <citation type="submission" date="2016-12" db="EMBL/GenBank/DDBJ databases">
        <title>Draft genome sequence of Roseomonas mucosa strain AU37, isolated from a peripheral intravenous catheter.</title>
        <authorList>
            <person name="Choudhury M.A."/>
            <person name="Sidjabat H.E."/>
            <person name="Wailan A.M."/>
            <person name="Zhang L."/>
            <person name="Marsh N.M."/>
            <person name="Rickard C.M."/>
            <person name="Davies M."/>
            <person name="Mcmillan D.J."/>
        </authorList>
    </citation>
    <scope>NUCLEOTIDE SEQUENCE [LARGE SCALE GENOMIC DNA]</scope>
    <source>
        <strain evidence="3 5">SAVE376</strain>
    </source>
</reference>
<dbReference type="Proteomes" id="UP000254919">
    <property type="component" value="Unassembled WGS sequence"/>
</dbReference>
<dbReference type="Pfam" id="PF12146">
    <property type="entry name" value="Hydrolase_4"/>
    <property type="match status" value="1"/>
</dbReference>
<proteinExistence type="predicted"/>
<feature type="domain" description="Serine aminopeptidase S33" evidence="2">
    <location>
        <begin position="28"/>
        <end position="130"/>
    </location>
</feature>
<dbReference type="SUPFAM" id="SSF53474">
    <property type="entry name" value="alpha/beta-Hydrolases"/>
    <property type="match status" value="1"/>
</dbReference>